<dbReference type="AlphaFoldDB" id="M0M291"/>
<sequence>MAEIVSTPEVLGGKPRIEGRRIGVHQVVSLVVDGDLTPEEMAVRYDLELGDIHRAIAYYYDHPEEIRTVQKRRREAIENANPTRPEDLGIEPRSAADAGPKPDD</sequence>
<gene>
    <name evidence="2" type="ORF">C447_05328</name>
</gene>
<evidence type="ECO:0008006" key="4">
    <source>
        <dbReference type="Google" id="ProtNLM"/>
    </source>
</evidence>
<dbReference type="InterPro" id="IPR007367">
    <property type="entry name" value="DUF433"/>
</dbReference>
<name>M0M291_9EURY</name>
<dbReference type="InterPro" id="IPR009057">
    <property type="entry name" value="Homeodomain-like_sf"/>
</dbReference>
<dbReference type="Gene3D" id="1.10.10.10">
    <property type="entry name" value="Winged helix-like DNA-binding domain superfamily/Winged helix DNA-binding domain"/>
    <property type="match status" value="1"/>
</dbReference>
<dbReference type="EMBL" id="AOMB01000014">
    <property type="protein sequence ID" value="EMA39947.1"/>
    <property type="molecule type" value="Genomic_DNA"/>
</dbReference>
<dbReference type="SUPFAM" id="SSF46689">
    <property type="entry name" value="Homeodomain-like"/>
    <property type="match status" value="1"/>
</dbReference>
<dbReference type="Pfam" id="PF04255">
    <property type="entry name" value="DUF433"/>
    <property type="match status" value="1"/>
</dbReference>
<dbReference type="OrthoDB" id="315700at2157"/>
<accession>M0M291</accession>
<comment type="caution">
    <text evidence="2">The sequence shown here is derived from an EMBL/GenBank/DDBJ whole genome shotgun (WGS) entry which is preliminary data.</text>
</comment>
<dbReference type="PATRIC" id="fig|1132509.6.peg.1224"/>
<reference evidence="2 3" key="1">
    <citation type="journal article" date="2014" name="PLoS Genet.">
        <title>Phylogenetically driven sequencing of extremely halophilic archaea reveals strategies for static and dynamic osmo-response.</title>
        <authorList>
            <person name="Becker E.A."/>
            <person name="Seitzer P.M."/>
            <person name="Tritt A."/>
            <person name="Larsen D."/>
            <person name="Krusor M."/>
            <person name="Yao A.I."/>
            <person name="Wu D."/>
            <person name="Madern D."/>
            <person name="Eisen J.A."/>
            <person name="Darling A.E."/>
            <person name="Facciotti M.T."/>
        </authorList>
    </citation>
    <scope>NUCLEOTIDE SEQUENCE [LARGE SCALE GENOMIC DNA]</scope>
    <source>
        <strain evidence="2 3">100A6</strain>
    </source>
</reference>
<keyword evidence="3" id="KW-1185">Reference proteome</keyword>
<dbReference type="eggNOG" id="arCOG09407">
    <property type="taxonomic scope" value="Archaea"/>
</dbReference>
<organism evidence="2 3">
    <name type="scientific">Halococcus hamelinensis 100A6</name>
    <dbReference type="NCBI Taxonomy" id="1132509"/>
    <lineage>
        <taxon>Archaea</taxon>
        <taxon>Methanobacteriati</taxon>
        <taxon>Methanobacteriota</taxon>
        <taxon>Stenosarchaea group</taxon>
        <taxon>Halobacteria</taxon>
        <taxon>Halobacteriales</taxon>
        <taxon>Halococcaceae</taxon>
        <taxon>Halococcus</taxon>
    </lineage>
</organism>
<proteinExistence type="predicted"/>
<evidence type="ECO:0000256" key="1">
    <source>
        <dbReference type="SAM" id="MobiDB-lite"/>
    </source>
</evidence>
<dbReference type="PANTHER" id="PTHR34849:SF1">
    <property type="entry name" value="SLR0770 PROTEIN"/>
    <property type="match status" value="1"/>
</dbReference>
<dbReference type="InterPro" id="IPR036388">
    <property type="entry name" value="WH-like_DNA-bd_sf"/>
</dbReference>
<evidence type="ECO:0000313" key="3">
    <source>
        <dbReference type="Proteomes" id="UP000011566"/>
    </source>
</evidence>
<dbReference type="Proteomes" id="UP000011566">
    <property type="component" value="Unassembled WGS sequence"/>
</dbReference>
<dbReference type="PANTHER" id="PTHR34849">
    <property type="entry name" value="SSL5025 PROTEIN"/>
    <property type="match status" value="1"/>
</dbReference>
<evidence type="ECO:0000313" key="2">
    <source>
        <dbReference type="EMBL" id="EMA39947.1"/>
    </source>
</evidence>
<protein>
    <recommendedName>
        <fullName evidence="4">DUF433 domain-containing protein</fullName>
    </recommendedName>
</protein>
<feature type="region of interest" description="Disordered" evidence="1">
    <location>
        <begin position="75"/>
        <end position="104"/>
    </location>
</feature>
<dbReference type="RefSeq" id="WP_007691617.1">
    <property type="nucleotide sequence ID" value="NZ_AJRK01000086.1"/>
</dbReference>